<reference evidence="2" key="1">
    <citation type="journal article" date="2019" name="Int. J. Syst. Evol. Microbiol.">
        <title>The Global Catalogue of Microorganisms (GCM) 10K type strain sequencing project: providing services to taxonomists for standard genome sequencing and annotation.</title>
        <authorList>
            <consortium name="The Broad Institute Genomics Platform"/>
            <consortium name="The Broad Institute Genome Sequencing Center for Infectious Disease"/>
            <person name="Wu L."/>
            <person name="Ma J."/>
        </authorList>
    </citation>
    <scope>NUCLEOTIDE SEQUENCE [LARGE SCALE GENOMIC DNA]</scope>
    <source>
        <strain evidence="2">CGMCC 1.15342</strain>
    </source>
</reference>
<dbReference type="Proteomes" id="UP000597338">
    <property type="component" value="Unassembled WGS sequence"/>
</dbReference>
<keyword evidence="2" id="KW-1185">Reference proteome</keyword>
<evidence type="ECO:0008006" key="3">
    <source>
        <dbReference type="Google" id="ProtNLM"/>
    </source>
</evidence>
<sequence>MGTHSASGPPDQLPASTLRKITELEKAKQAAAAKILKEKAEQKEKGLPGRAAQLHALINKGFFKQPKTARQVFAKLNPGIPESALGNYTEELTKITGTLSKGRFAKLLDKLAPKGESTAVRFRVKAADQEGYENLGNVTPIAAEKK</sequence>
<gene>
    <name evidence="1" type="ORF">GCM10011386_33400</name>
</gene>
<name>A0ABQ1MDA8_9SPHI</name>
<protein>
    <recommendedName>
        <fullName evidence="3">DUF3347 domain-containing protein</fullName>
    </recommendedName>
</protein>
<dbReference type="EMBL" id="BMIK01000013">
    <property type="protein sequence ID" value="GGC38590.1"/>
    <property type="molecule type" value="Genomic_DNA"/>
</dbReference>
<evidence type="ECO:0000313" key="2">
    <source>
        <dbReference type="Proteomes" id="UP000597338"/>
    </source>
</evidence>
<comment type="caution">
    <text evidence="1">The sequence shown here is derived from an EMBL/GenBank/DDBJ whole genome shotgun (WGS) entry which is preliminary data.</text>
</comment>
<dbReference type="RefSeq" id="WP_188752598.1">
    <property type="nucleotide sequence ID" value="NZ_BMIK01000013.1"/>
</dbReference>
<proteinExistence type="predicted"/>
<accession>A0ABQ1MDA8</accession>
<evidence type="ECO:0000313" key="1">
    <source>
        <dbReference type="EMBL" id="GGC38590.1"/>
    </source>
</evidence>
<organism evidence="1 2">
    <name type="scientific">Parapedobacter defluvii</name>
    <dbReference type="NCBI Taxonomy" id="2045106"/>
    <lineage>
        <taxon>Bacteria</taxon>
        <taxon>Pseudomonadati</taxon>
        <taxon>Bacteroidota</taxon>
        <taxon>Sphingobacteriia</taxon>
        <taxon>Sphingobacteriales</taxon>
        <taxon>Sphingobacteriaceae</taxon>
        <taxon>Parapedobacter</taxon>
    </lineage>
</organism>